<protein>
    <submittedName>
        <fullName evidence="1">Uncharacterized protein</fullName>
    </submittedName>
</protein>
<dbReference type="AlphaFoldDB" id="A0A9D2J3Y4"/>
<reference evidence="1" key="2">
    <citation type="submission" date="2021-04" db="EMBL/GenBank/DDBJ databases">
        <authorList>
            <person name="Gilroy R."/>
        </authorList>
    </citation>
    <scope>NUCLEOTIDE SEQUENCE</scope>
    <source>
        <strain evidence="1">ChiGjej4B4-7305</strain>
    </source>
</reference>
<sequence>MTMHGVPPAMPSAGVGVPDLVAAADSVRACASAVVNQSPQHWQSPSAQRYRQRLQQLVLSTRQAAAQIDAACAAAQQHSAELEHIRLALLGGHPVPR</sequence>
<gene>
    <name evidence="1" type="ORF">H9815_08150</name>
</gene>
<dbReference type="EMBL" id="DXBY01000137">
    <property type="protein sequence ID" value="HIZ35736.1"/>
    <property type="molecule type" value="Genomic_DNA"/>
</dbReference>
<dbReference type="Proteomes" id="UP000824037">
    <property type="component" value="Unassembled WGS sequence"/>
</dbReference>
<dbReference type="InterPro" id="IPR038332">
    <property type="entry name" value="PPE_sf"/>
</dbReference>
<reference evidence="1" key="1">
    <citation type="journal article" date="2021" name="PeerJ">
        <title>Extensive microbial diversity within the chicken gut microbiome revealed by metagenomics and culture.</title>
        <authorList>
            <person name="Gilroy R."/>
            <person name="Ravi A."/>
            <person name="Getino M."/>
            <person name="Pursley I."/>
            <person name="Horton D.L."/>
            <person name="Alikhan N.F."/>
            <person name="Baker D."/>
            <person name="Gharbi K."/>
            <person name="Hall N."/>
            <person name="Watson M."/>
            <person name="Adriaenssens E.M."/>
            <person name="Foster-Nyarko E."/>
            <person name="Jarju S."/>
            <person name="Secka A."/>
            <person name="Antonio M."/>
            <person name="Oren A."/>
            <person name="Chaudhuri R.R."/>
            <person name="La Ragione R."/>
            <person name="Hildebrand F."/>
            <person name="Pallen M.J."/>
        </authorList>
    </citation>
    <scope>NUCLEOTIDE SEQUENCE</scope>
    <source>
        <strain evidence="1">ChiGjej4B4-7305</strain>
    </source>
</reference>
<organism evidence="1 2">
    <name type="scientific">Candidatus Ruania gallistercoris</name>
    <dbReference type="NCBI Taxonomy" id="2838746"/>
    <lineage>
        <taxon>Bacteria</taxon>
        <taxon>Bacillati</taxon>
        <taxon>Actinomycetota</taxon>
        <taxon>Actinomycetes</taxon>
        <taxon>Micrococcales</taxon>
        <taxon>Ruaniaceae</taxon>
        <taxon>Ruania</taxon>
    </lineage>
</organism>
<comment type="caution">
    <text evidence="1">The sequence shown here is derived from an EMBL/GenBank/DDBJ whole genome shotgun (WGS) entry which is preliminary data.</text>
</comment>
<accession>A0A9D2J3Y4</accession>
<proteinExistence type="predicted"/>
<evidence type="ECO:0000313" key="1">
    <source>
        <dbReference type="EMBL" id="HIZ35736.1"/>
    </source>
</evidence>
<evidence type="ECO:0000313" key="2">
    <source>
        <dbReference type="Proteomes" id="UP000824037"/>
    </source>
</evidence>
<dbReference type="Gene3D" id="1.20.1260.20">
    <property type="entry name" value="PPE superfamily"/>
    <property type="match status" value="1"/>
</dbReference>
<name>A0A9D2J3Y4_9MICO</name>